<name>A0A9N9KMD0_9HELO</name>
<keyword evidence="3" id="KW-1185">Reference proteome</keyword>
<evidence type="ECO:0000256" key="1">
    <source>
        <dbReference type="SAM" id="MobiDB-lite"/>
    </source>
</evidence>
<feature type="compositionally biased region" description="Basic and acidic residues" evidence="1">
    <location>
        <begin position="76"/>
        <end position="89"/>
    </location>
</feature>
<accession>A0A9N9KMD0</accession>
<comment type="caution">
    <text evidence="2">The sequence shown here is derived from an EMBL/GenBank/DDBJ whole genome shotgun (WGS) entry which is preliminary data.</text>
</comment>
<protein>
    <submittedName>
        <fullName evidence="2">Uncharacterized protein</fullName>
    </submittedName>
</protein>
<evidence type="ECO:0000313" key="2">
    <source>
        <dbReference type="EMBL" id="CAG8949959.1"/>
    </source>
</evidence>
<proteinExistence type="predicted"/>
<feature type="compositionally biased region" description="Polar residues" evidence="1">
    <location>
        <begin position="21"/>
        <end position="34"/>
    </location>
</feature>
<organism evidence="2 3">
    <name type="scientific">Hymenoscyphus fraxineus</name>
    <dbReference type="NCBI Taxonomy" id="746836"/>
    <lineage>
        <taxon>Eukaryota</taxon>
        <taxon>Fungi</taxon>
        <taxon>Dikarya</taxon>
        <taxon>Ascomycota</taxon>
        <taxon>Pezizomycotina</taxon>
        <taxon>Leotiomycetes</taxon>
        <taxon>Helotiales</taxon>
        <taxon>Helotiaceae</taxon>
        <taxon>Hymenoscyphus</taxon>
    </lineage>
</organism>
<dbReference type="AlphaFoldDB" id="A0A9N9KMD0"/>
<reference evidence="2" key="1">
    <citation type="submission" date="2021-07" db="EMBL/GenBank/DDBJ databases">
        <authorList>
            <person name="Durling M."/>
        </authorList>
    </citation>
    <scope>NUCLEOTIDE SEQUENCE</scope>
</reference>
<feature type="compositionally biased region" description="Polar residues" evidence="1">
    <location>
        <begin position="50"/>
        <end position="62"/>
    </location>
</feature>
<evidence type="ECO:0000313" key="3">
    <source>
        <dbReference type="Proteomes" id="UP000696280"/>
    </source>
</evidence>
<sequence>MSTANNETESHGGAGSPEISVGQQLNPSASSLSYAHQVTESVISTFINPIDQQNNSAMNSSIIEELKSSRRRKGREKFPPRRGSRDVASREVGGPIEA</sequence>
<feature type="region of interest" description="Disordered" evidence="1">
    <location>
        <begin position="50"/>
        <end position="98"/>
    </location>
</feature>
<gene>
    <name evidence="2" type="ORF">HYFRA_00004291</name>
</gene>
<dbReference type="Proteomes" id="UP000696280">
    <property type="component" value="Unassembled WGS sequence"/>
</dbReference>
<dbReference type="EMBL" id="CAJVRL010000025">
    <property type="protein sequence ID" value="CAG8949959.1"/>
    <property type="molecule type" value="Genomic_DNA"/>
</dbReference>
<feature type="region of interest" description="Disordered" evidence="1">
    <location>
        <begin position="1"/>
        <end position="34"/>
    </location>
</feature>